<organism evidence="1">
    <name type="scientific">Tanacetum cinerariifolium</name>
    <name type="common">Dalmatian daisy</name>
    <name type="synonym">Chrysanthemum cinerariifolium</name>
    <dbReference type="NCBI Taxonomy" id="118510"/>
    <lineage>
        <taxon>Eukaryota</taxon>
        <taxon>Viridiplantae</taxon>
        <taxon>Streptophyta</taxon>
        <taxon>Embryophyta</taxon>
        <taxon>Tracheophyta</taxon>
        <taxon>Spermatophyta</taxon>
        <taxon>Magnoliopsida</taxon>
        <taxon>eudicotyledons</taxon>
        <taxon>Gunneridae</taxon>
        <taxon>Pentapetalae</taxon>
        <taxon>asterids</taxon>
        <taxon>campanulids</taxon>
        <taxon>Asterales</taxon>
        <taxon>Asteraceae</taxon>
        <taxon>Asteroideae</taxon>
        <taxon>Anthemideae</taxon>
        <taxon>Anthemidinae</taxon>
        <taxon>Tanacetum</taxon>
    </lineage>
</organism>
<dbReference type="PANTHER" id="PTHR45023:SF4">
    <property type="entry name" value="GLYCINE-RICH PROTEIN-RELATED"/>
    <property type="match status" value="1"/>
</dbReference>
<dbReference type="PANTHER" id="PTHR45023">
    <property type="match status" value="1"/>
</dbReference>
<name>A0A6L2KE72_TANCI</name>
<gene>
    <name evidence="1" type="ORF">Tci_019187</name>
</gene>
<proteinExistence type="predicted"/>
<evidence type="ECO:0000313" key="1">
    <source>
        <dbReference type="EMBL" id="GEU47209.1"/>
    </source>
</evidence>
<dbReference type="EMBL" id="BKCJ010002237">
    <property type="protein sequence ID" value="GEU47209.1"/>
    <property type="molecule type" value="Genomic_DNA"/>
</dbReference>
<dbReference type="AlphaFoldDB" id="A0A6L2KE72"/>
<evidence type="ECO:0008006" key="2">
    <source>
        <dbReference type="Google" id="ProtNLM"/>
    </source>
</evidence>
<accession>A0A6L2KE72</accession>
<sequence>MSTELNELLRDENQIKFRGPGTITPLGLALTLWPALSYRRSFLNDGIGGRVAKPTPGKEAESTGDVTLRWSLDEEALLVECYIVVSEDRNVRRSQTKDTFWLRKNFQKRTKDMLTGKWLTLNHHCQKFNAIYKRCHRLKKSGDNEVDLMGRARVMYQDESRNSSFNHEKAWAILRQHAKWDAPEVAPVDLTEDETGDFHATVNTDELFGADPRPRVEFQTTP</sequence>
<protein>
    <recommendedName>
        <fullName evidence="2">Glutathione S-transferase T3-like</fullName>
    </recommendedName>
</protein>
<reference evidence="1" key="1">
    <citation type="journal article" date="2019" name="Sci. Rep.">
        <title>Draft genome of Tanacetum cinerariifolium, the natural source of mosquito coil.</title>
        <authorList>
            <person name="Yamashiro T."/>
            <person name="Shiraishi A."/>
            <person name="Satake H."/>
            <person name="Nakayama K."/>
        </authorList>
    </citation>
    <scope>NUCLEOTIDE SEQUENCE</scope>
</reference>
<comment type="caution">
    <text evidence="1">The sequence shown here is derived from an EMBL/GenBank/DDBJ whole genome shotgun (WGS) entry which is preliminary data.</text>
</comment>